<evidence type="ECO:0000256" key="6">
    <source>
        <dbReference type="ARBA" id="ARBA00023239"/>
    </source>
</evidence>
<accession>R8BTU2</accession>
<reference evidence="11" key="1">
    <citation type="journal article" date="2013" name="Genome Announc.">
        <title>Draft genome sequence of the ascomycete Phaeoacremonium aleophilum strain UCR-PA7, a causal agent of the esca disease complex in grapevines.</title>
        <authorList>
            <person name="Blanco-Ulate B."/>
            <person name="Rolshausen P."/>
            <person name="Cantu D."/>
        </authorList>
    </citation>
    <scope>NUCLEOTIDE SEQUENCE [LARGE SCALE GENOMIC DNA]</scope>
    <source>
        <strain evidence="11">UCR-PA7</strain>
    </source>
</reference>
<feature type="domain" description="ACT" evidence="9">
    <location>
        <begin position="185"/>
        <end position="263"/>
    </location>
</feature>
<dbReference type="AlphaFoldDB" id="R8BTU2"/>
<evidence type="ECO:0000313" key="10">
    <source>
        <dbReference type="EMBL" id="EOO02786.1"/>
    </source>
</evidence>
<dbReference type="OrthoDB" id="983542at2759"/>
<dbReference type="eggNOG" id="KOG2797">
    <property type="taxonomic scope" value="Eukaryota"/>
</dbReference>
<comment type="pathway">
    <text evidence="1">Amino-acid biosynthesis; L-phenylalanine biosynthesis; phenylpyruvate from prephenate: step 1/1.</text>
</comment>
<dbReference type="InterPro" id="IPR001086">
    <property type="entry name" value="Preph_deHydtase"/>
</dbReference>
<dbReference type="HOGENOM" id="CLU_035008_5_1_1"/>
<dbReference type="EMBL" id="KB932897">
    <property type="protein sequence ID" value="EOO02786.1"/>
    <property type="molecule type" value="Genomic_DNA"/>
</dbReference>
<sequence>MFTLDNLADRNGVYTDLSVCGEIYLDVHHFLLGHKSPVRFLDESLSPGQCTPTATDPNPLKPRAKPLSSLKHITRIYSHPQGFGQTVAFLSTYLKGVDQMDVSSTSKAAQLASEDKTGQSAAIASEIAAEMHGLDILARCIEDRDDNTTRFFIIHRGAEGGAPKFSASSKKDAAALGSARYKSLVSFTVPHKAPGALADVLDVFKKYKLNLTSINSLPSLIQPFQYLFLVEFEGSKLDDPDGMVKGALEEVDKVAQSWRWLGSWENQRT</sequence>
<dbReference type="EC" id="4.2.1.51" evidence="2"/>
<dbReference type="InterPro" id="IPR002912">
    <property type="entry name" value="ACT_dom"/>
</dbReference>
<dbReference type="GeneID" id="19321850"/>
<comment type="catalytic activity">
    <reaction evidence="7">
        <text>prephenate + H(+) = 3-phenylpyruvate + CO2 + H2O</text>
        <dbReference type="Rhea" id="RHEA:21648"/>
        <dbReference type="ChEBI" id="CHEBI:15377"/>
        <dbReference type="ChEBI" id="CHEBI:15378"/>
        <dbReference type="ChEBI" id="CHEBI:16526"/>
        <dbReference type="ChEBI" id="CHEBI:18005"/>
        <dbReference type="ChEBI" id="CHEBI:29934"/>
        <dbReference type="EC" id="4.2.1.51"/>
    </reaction>
</comment>
<keyword evidence="3" id="KW-0028">Amino-acid biosynthesis</keyword>
<organism evidence="10 11">
    <name type="scientific">Phaeoacremonium minimum (strain UCR-PA7)</name>
    <name type="common">Esca disease fungus</name>
    <name type="synonym">Togninia minima</name>
    <dbReference type="NCBI Taxonomy" id="1286976"/>
    <lineage>
        <taxon>Eukaryota</taxon>
        <taxon>Fungi</taxon>
        <taxon>Dikarya</taxon>
        <taxon>Ascomycota</taxon>
        <taxon>Pezizomycotina</taxon>
        <taxon>Sordariomycetes</taxon>
        <taxon>Sordariomycetidae</taxon>
        <taxon>Togniniales</taxon>
        <taxon>Togniniaceae</taxon>
        <taxon>Phaeoacremonium</taxon>
    </lineage>
</organism>
<dbReference type="RefSeq" id="XP_007912448.1">
    <property type="nucleotide sequence ID" value="XM_007914257.1"/>
</dbReference>
<dbReference type="FunFam" id="3.40.190.10:FF:000034">
    <property type="entry name" value="Chorismate mutase/prephenate dehydratase"/>
    <property type="match status" value="1"/>
</dbReference>
<dbReference type="GO" id="GO:0004664">
    <property type="term" value="F:prephenate dehydratase activity"/>
    <property type="evidence" value="ECO:0007669"/>
    <property type="project" value="UniProtKB-EC"/>
</dbReference>
<dbReference type="SUPFAM" id="SSF53850">
    <property type="entry name" value="Periplasmic binding protein-like II"/>
    <property type="match status" value="1"/>
</dbReference>
<dbReference type="KEGG" id="tmn:UCRPA7_1678"/>
<evidence type="ECO:0000256" key="2">
    <source>
        <dbReference type="ARBA" id="ARBA00013147"/>
    </source>
</evidence>
<dbReference type="CDD" id="cd04905">
    <property type="entry name" value="ACT_CM-PDT"/>
    <property type="match status" value="1"/>
</dbReference>
<dbReference type="FunFam" id="3.30.70.260:FF:000066">
    <property type="entry name" value="Chorismate mutase/prephenate dehydratase"/>
    <property type="match status" value="1"/>
</dbReference>
<keyword evidence="11" id="KW-1185">Reference proteome</keyword>
<evidence type="ECO:0000256" key="5">
    <source>
        <dbReference type="ARBA" id="ARBA00023222"/>
    </source>
</evidence>
<evidence type="ECO:0000256" key="7">
    <source>
        <dbReference type="ARBA" id="ARBA00047848"/>
    </source>
</evidence>
<dbReference type="PROSITE" id="PS51171">
    <property type="entry name" value="PREPHENATE_DEHYDR_3"/>
    <property type="match status" value="1"/>
</dbReference>
<feature type="domain" description="Prephenate dehydratase" evidence="8">
    <location>
        <begin position="1"/>
        <end position="156"/>
    </location>
</feature>
<evidence type="ECO:0000259" key="9">
    <source>
        <dbReference type="PROSITE" id="PS51671"/>
    </source>
</evidence>
<dbReference type="Pfam" id="PF00800">
    <property type="entry name" value="PDT"/>
    <property type="match status" value="1"/>
</dbReference>
<dbReference type="GO" id="GO:0005737">
    <property type="term" value="C:cytoplasm"/>
    <property type="evidence" value="ECO:0007669"/>
    <property type="project" value="TreeGrafter"/>
</dbReference>
<evidence type="ECO:0000313" key="11">
    <source>
        <dbReference type="Proteomes" id="UP000014074"/>
    </source>
</evidence>
<evidence type="ECO:0000256" key="3">
    <source>
        <dbReference type="ARBA" id="ARBA00022605"/>
    </source>
</evidence>
<dbReference type="SUPFAM" id="SSF55021">
    <property type="entry name" value="ACT-like"/>
    <property type="match status" value="1"/>
</dbReference>
<name>R8BTU2_PHAM7</name>
<dbReference type="PANTHER" id="PTHR21022:SF19">
    <property type="entry name" value="PREPHENATE DEHYDRATASE-RELATED"/>
    <property type="match status" value="1"/>
</dbReference>
<keyword evidence="5" id="KW-0584">Phenylalanine biosynthesis</keyword>
<dbReference type="InterPro" id="IPR045865">
    <property type="entry name" value="ACT-like_dom_sf"/>
</dbReference>
<keyword evidence="4" id="KW-0057">Aromatic amino acid biosynthesis</keyword>
<evidence type="ECO:0000256" key="1">
    <source>
        <dbReference type="ARBA" id="ARBA00004741"/>
    </source>
</evidence>
<protein>
    <recommendedName>
        <fullName evidence="2">prephenate dehydratase</fullName>
        <ecNumber evidence="2">4.2.1.51</ecNumber>
    </recommendedName>
</protein>
<gene>
    <name evidence="10" type="ORF">UCRPA7_1678</name>
</gene>
<dbReference type="PANTHER" id="PTHR21022">
    <property type="entry name" value="PREPHENATE DEHYDRATASE P PROTEIN"/>
    <property type="match status" value="1"/>
</dbReference>
<dbReference type="GO" id="GO:0009094">
    <property type="term" value="P:L-phenylalanine biosynthetic process"/>
    <property type="evidence" value="ECO:0007669"/>
    <property type="project" value="UniProtKB-KW"/>
</dbReference>
<dbReference type="Gene3D" id="3.40.190.10">
    <property type="entry name" value="Periplasmic binding protein-like II"/>
    <property type="match status" value="1"/>
</dbReference>
<dbReference type="PROSITE" id="PS51671">
    <property type="entry name" value="ACT"/>
    <property type="match status" value="1"/>
</dbReference>
<evidence type="ECO:0000259" key="8">
    <source>
        <dbReference type="PROSITE" id="PS51171"/>
    </source>
</evidence>
<proteinExistence type="predicted"/>
<evidence type="ECO:0000256" key="4">
    <source>
        <dbReference type="ARBA" id="ARBA00023141"/>
    </source>
</evidence>
<keyword evidence="6" id="KW-0456">Lyase</keyword>
<dbReference type="Gene3D" id="3.30.70.260">
    <property type="match status" value="1"/>
</dbReference>
<dbReference type="Proteomes" id="UP000014074">
    <property type="component" value="Unassembled WGS sequence"/>
</dbReference>